<dbReference type="GO" id="GO:0046168">
    <property type="term" value="P:glycerol-3-phosphate catabolic process"/>
    <property type="evidence" value="ECO:0007669"/>
    <property type="project" value="TreeGrafter"/>
</dbReference>
<dbReference type="Gene3D" id="3.30.9.10">
    <property type="entry name" value="D-Amino Acid Oxidase, subunit A, domain 2"/>
    <property type="match status" value="1"/>
</dbReference>
<proteinExistence type="inferred from homology"/>
<dbReference type="RefSeq" id="WP_087010553.1">
    <property type="nucleotide sequence ID" value="NZ_FUUY01000001.1"/>
</dbReference>
<dbReference type="Pfam" id="PF01266">
    <property type="entry name" value="DAO"/>
    <property type="match status" value="1"/>
</dbReference>
<name>A0A1R7Q8J7_ACIJO</name>
<dbReference type="InterPro" id="IPR038299">
    <property type="entry name" value="DAO_C_sf"/>
</dbReference>
<evidence type="ECO:0000259" key="6">
    <source>
        <dbReference type="Pfam" id="PF01266"/>
    </source>
</evidence>
<dbReference type="InterPro" id="IPR006076">
    <property type="entry name" value="FAD-dep_OxRdtase"/>
</dbReference>
<evidence type="ECO:0000256" key="2">
    <source>
        <dbReference type="ARBA" id="ARBA00007330"/>
    </source>
</evidence>
<evidence type="ECO:0000313" key="9">
    <source>
        <dbReference type="Proteomes" id="UP000196240"/>
    </source>
</evidence>
<dbReference type="PANTHER" id="PTHR11985:SF15">
    <property type="entry name" value="GLYCEROL-3-PHOSPHATE DEHYDROGENASE, MITOCHONDRIAL"/>
    <property type="match status" value="1"/>
</dbReference>
<organism evidence="8 9">
    <name type="scientific">Acinetobacter johnsonii</name>
    <dbReference type="NCBI Taxonomy" id="40214"/>
    <lineage>
        <taxon>Bacteria</taxon>
        <taxon>Pseudomonadati</taxon>
        <taxon>Pseudomonadota</taxon>
        <taxon>Gammaproteobacteria</taxon>
        <taxon>Moraxellales</taxon>
        <taxon>Moraxellaceae</taxon>
        <taxon>Acinetobacter</taxon>
    </lineage>
</organism>
<dbReference type="Gene3D" id="1.10.8.870">
    <property type="entry name" value="Alpha-glycerophosphate oxidase, cap domain"/>
    <property type="match status" value="1"/>
</dbReference>
<dbReference type="NCBIfam" id="NF008899">
    <property type="entry name" value="PRK12266.1"/>
    <property type="match status" value="1"/>
</dbReference>
<sequence length="505" mass="57048">MQDTDAIYDIAIVGAGINGVGIANDAVGRGLSVFVCEKDDLASHTSSASSKLIHGGLRYLEQKEFRLVREALLEREVLLKKAPHLIHPMRFIMPHLPYLRPAWLIRSGLFIYDYLAKRETLEGSELVHFNVDSPLKDTIKRGFEYSDCTVDDARLVVVNAIQAHELGAQIRTQTRCVSAVQQEGVWCLTLEHQKQHYQIKARTLVNATGAWVTDFIQEQLSQTPKAGIRLVQGSHIIVKRLYPEPHAFILQNDDQRIVFVIPYLDEYSLIGTTDVEFEGDANHVHITEQETAYLIDVINDHFKLQLQQADVISSFAGVRALYDDASSQASKVTRDYVLSMSKPVADEAPLLSVYGGKLTTYRKLAEAALLQLKRYFPHMKAEWTAEAKLPGAEGFSSVEVLCAELIHEIKGLESQTAHRWANSYGSRVWHMLGENKDVQTLGQSFGHGLYQQEVDYVVKREWAVSSEDILKRRTKLYLKFDALETQALDLYLLDLHLRRMQGDAA</sequence>
<dbReference type="Gene3D" id="3.50.50.60">
    <property type="entry name" value="FAD/NAD(P)-binding domain"/>
    <property type="match status" value="1"/>
</dbReference>
<dbReference type="Proteomes" id="UP000196240">
    <property type="component" value="Unassembled WGS sequence"/>
</dbReference>
<dbReference type="PROSITE" id="PS00978">
    <property type="entry name" value="FAD_G3PDH_2"/>
    <property type="match status" value="1"/>
</dbReference>
<dbReference type="NCBIfam" id="NF009906">
    <property type="entry name" value="PRK13369.1"/>
    <property type="match status" value="1"/>
</dbReference>
<dbReference type="Pfam" id="PF16901">
    <property type="entry name" value="DAO_C"/>
    <property type="match status" value="1"/>
</dbReference>
<dbReference type="GO" id="GO:0004368">
    <property type="term" value="F:glycerol-3-phosphate dehydrogenase (quinone) activity"/>
    <property type="evidence" value="ECO:0007669"/>
    <property type="project" value="UniProtKB-EC"/>
</dbReference>
<dbReference type="EMBL" id="FUUY01000001">
    <property type="protein sequence ID" value="SJX20578.1"/>
    <property type="molecule type" value="Genomic_DNA"/>
</dbReference>
<feature type="domain" description="Alpha-glycerophosphate oxidase C-terminal" evidence="7">
    <location>
        <begin position="384"/>
        <end position="478"/>
    </location>
</feature>
<accession>A0A1R7Q8J7</accession>
<evidence type="ECO:0000259" key="7">
    <source>
        <dbReference type="Pfam" id="PF16901"/>
    </source>
</evidence>
<keyword evidence="3" id="KW-0285">Flavoprotein</keyword>
<dbReference type="PANTHER" id="PTHR11985">
    <property type="entry name" value="GLYCEROL-3-PHOSPHATE DEHYDROGENASE"/>
    <property type="match status" value="1"/>
</dbReference>
<comment type="cofactor">
    <cofactor evidence="1">
        <name>FAD</name>
        <dbReference type="ChEBI" id="CHEBI:57692"/>
    </cofactor>
</comment>
<dbReference type="InterPro" id="IPR036188">
    <property type="entry name" value="FAD/NAD-bd_sf"/>
</dbReference>
<dbReference type="SUPFAM" id="SSF51905">
    <property type="entry name" value="FAD/NAD(P)-binding domain"/>
    <property type="match status" value="1"/>
</dbReference>
<dbReference type="PRINTS" id="PR01001">
    <property type="entry name" value="FADG3PDH"/>
</dbReference>
<evidence type="ECO:0000313" key="8">
    <source>
        <dbReference type="EMBL" id="SJX20578.1"/>
    </source>
</evidence>
<evidence type="ECO:0000256" key="1">
    <source>
        <dbReference type="ARBA" id="ARBA00001974"/>
    </source>
</evidence>
<comment type="similarity">
    <text evidence="2">Belongs to the FAD-dependent glycerol-3-phosphate dehydrogenase family.</text>
</comment>
<evidence type="ECO:0000256" key="3">
    <source>
        <dbReference type="ARBA" id="ARBA00022630"/>
    </source>
</evidence>
<dbReference type="InterPro" id="IPR000447">
    <property type="entry name" value="G3P_DH_FAD-dep"/>
</dbReference>
<protein>
    <submittedName>
        <fullName evidence="8">Aerobic glycerol-3-phosphate dehydrogenase</fullName>
        <ecNumber evidence="8">1.1.5.3</ecNumber>
    </submittedName>
</protein>
<evidence type="ECO:0000256" key="5">
    <source>
        <dbReference type="ARBA" id="ARBA00023002"/>
    </source>
</evidence>
<keyword evidence="4" id="KW-0274">FAD</keyword>
<dbReference type="EC" id="1.1.5.3" evidence="8"/>
<reference evidence="8 9" key="1">
    <citation type="submission" date="2017-02" db="EMBL/GenBank/DDBJ databases">
        <authorList>
            <person name="Peterson S.W."/>
        </authorList>
    </citation>
    <scope>NUCLEOTIDE SEQUENCE [LARGE SCALE GENOMIC DNA]</scope>
    <source>
        <strain evidence="8">C6</strain>
    </source>
</reference>
<dbReference type="InterPro" id="IPR031656">
    <property type="entry name" value="DAO_C"/>
</dbReference>
<gene>
    <name evidence="8" type="primary">glpD</name>
    <name evidence="8" type="ORF">ACNJC6_00168</name>
</gene>
<evidence type="ECO:0000256" key="4">
    <source>
        <dbReference type="ARBA" id="ARBA00022827"/>
    </source>
</evidence>
<keyword evidence="5 8" id="KW-0560">Oxidoreductase</keyword>
<feature type="domain" description="FAD dependent oxidoreductase" evidence="6">
    <location>
        <begin position="9"/>
        <end position="331"/>
    </location>
</feature>
<dbReference type="AlphaFoldDB" id="A0A1R7Q8J7"/>